<evidence type="ECO:0000313" key="2">
    <source>
        <dbReference type="Proteomes" id="UP000297872"/>
    </source>
</evidence>
<reference evidence="1 2" key="1">
    <citation type="submission" date="2019-02" db="EMBL/GenBank/DDBJ databases">
        <title>Draft Genome Sequence of the Prevotella sp. BCRC 81118, Isolated from Human Feces.</title>
        <authorList>
            <person name="Huang C.-H."/>
        </authorList>
    </citation>
    <scope>NUCLEOTIDE SEQUENCE [LARGE SCALE GENOMIC DNA]</scope>
    <source>
        <strain evidence="1 2">BCRC 81118</strain>
    </source>
</reference>
<proteinExistence type="predicted"/>
<sequence length="209" mass="22212">MKGTKASFVGSRPIFTGSPTIVPGGFNLDKTSQNFRVGDVIPAGTLAIYDEQKRTVKVVKTAKVLAVKGTTVTLYVDEFYEPIFCEGDRVAKAGAISGTWASAVTITKVVKTPNSCEITLSAAISGLAADNIIQEVVKSGDNAAEIGTANAVLIADTDVRQDESQVDVCDHTLNYRMFERRVPPIPASQKSADGRALKGNANVLLTQSY</sequence>
<organism evidence="1 2">
    <name type="scientific">Segatella hominis</name>
    <dbReference type="NCBI Taxonomy" id="2518605"/>
    <lineage>
        <taxon>Bacteria</taxon>
        <taxon>Pseudomonadati</taxon>
        <taxon>Bacteroidota</taxon>
        <taxon>Bacteroidia</taxon>
        <taxon>Bacteroidales</taxon>
        <taxon>Prevotellaceae</taxon>
        <taxon>Segatella</taxon>
    </lineage>
</organism>
<protein>
    <recommendedName>
        <fullName evidence="3">Head fiber protein</fullName>
    </recommendedName>
</protein>
<accession>A0A4Y8VR99</accession>
<name>A0A4Y8VR99_9BACT</name>
<evidence type="ECO:0008006" key="3">
    <source>
        <dbReference type="Google" id="ProtNLM"/>
    </source>
</evidence>
<dbReference type="EMBL" id="SGVY01000010">
    <property type="protein sequence ID" value="TFH82791.1"/>
    <property type="molecule type" value="Genomic_DNA"/>
</dbReference>
<gene>
    <name evidence="1" type="ORF">EXN75_05500</name>
</gene>
<dbReference type="OrthoDB" id="1082601at2"/>
<keyword evidence="2" id="KW-1185">Reference proteome</keyword>
<dbReference type="GeneID" id="302994751"/>
<dbReference type="Proteomes" id="UP000297872">
    <property type="component" value="Unassembled WGS sequence"/>
</dbReference>
<dbReference type="RefSeq" id="WP_134843072.1">
    <property type="nucleotide sequence ID" value="NZ_SGVY01000010.1"/>
</dbReference>
<comment type="caution">
    <text evidence="1">The sequence shown here is derived from an EMBL/GenBank/DDBJ whole genome shotgun (WGS) entry which is preliminary data.</text>
</comment>
<dbReference type="AlphaFoldDB" id="A0A4Y8VR99"/>
<evidence type="ECO:0000313" key="1">
    <source>
        <dbReference type="EMBL" id="TFH82791.1"/>
    </source>
</evidence>